<sequence length="284" mass="31517">MLAWANLKQTGNKGGYTSQLQEYVDSQVATTSPFKIKSQELLEQAKAKEITDDATAKEAIAIRKLITSHRTEVKNARLAITRNFDSVKSQFIDAEKDVLAPAEEALENISQKILAYQEEQERLAKEEAARVDAICAKFATNAKSLRSQKACDEKGAELKQIFAELSEADQNHAEIKLAFTKAINELLTRKDELTTAERDEAEAAKLAAQRKREQEIAEAEAAKAAKAQQPAVKSGIKTKTVFTVTNPELVPRYLCEPSDKLIREAIANGLREIPGVEIREEKSF</sequence>
<reference evidence="2" key="1">
    <citation type="journal article" date="2021" name="Proc. Natl. Acad. Sci. U.S.A.">
        <title>A Catalog of Tens of Thousands of Viruses from Human Metagenomes Reveals Hidden Associations with Chronic Diseases.</title>
        <authorList>
            <person name="Tisza M.J."/>
            <person name="Buck C.B."/>
        </authorList>
    </citation>
    <scope>NUCLEOTIDE SEQUENCE</scope>
    <source>
        <strain evidence="2">CtQNW6</strain>
    </source>
</reference>
<organism evidence="2">
    <name type="scientific">Siphoviridae sp. ctQNW6</name>
    <dbReference type="NCBI Taxonomy" id="2826328"/>
    <lineage>
        <taxon>Viruses</taxon>
        <taxon>Duplodnaviria</taxon>
        <taxon>Heunggongvirae</taxon>
        <taxon>Uroviricota</taxon>
        <taxon>Caudoviricetes</taxon>
    </lineage>
</organism>
<evidence type="ECO:0000256" key="1">
    <source>
        <dbReference type="SAM" id="Coils"/>
    </source>
</evidence>
<evidence type="ECO:0000313" key="2">
    <source>
        <dbReference type="EMBL" id="DAE23222.1"/>
    </source>
</evidence>
<dbReference type="EMBL" id="BK015749">
    <property type="protein sequence ID" value="DAE23222.1"/>
    <property type="molecule type" value="Genomic_DNA"/>
</dbReference>
<name>A0A8S5QVJ1_9CAUD</name>
<feature type="coiled-coil region" evidence="1">
    <location>
        <begin position="99"/>
        <end position="126"/>
    </location>
</feature>
<accession>A0A8S5QVJ1</accession>
<proteinExistence type="predicted"/>
<protein>
    <submittedName>
        <fullName evidence="2">Uncharacterized protein</fullName>
    </submittedName>
</protein>
<keyword evidence="1" id="KW-0175">Coiled coil</keyword>